<dbReference type="AlphaFoldDB" id="A0A074XK82"/>
<keyword evidence="3" id="KW-1185">Reference proteome</keyword>
<feature type="region of interest" description="Disordered" evidence="1">
    <location>
        <begin position="1"/>
        <end position="22"/>
    </location>
</feature>
<dbReference type="HOGENOM" id="CLU_3086843_0_0_1"/>
<gene>
    <name evidence="2" type="ORF">M438DRAFT_344352</name>
</gene>
<accession>A0A074XK82</accession>
<dbReference type="EMBL" id="KL584979">
    <property type="protein sequence ID" value="KEQ85925.1"/>
    <property type="molecule type" value="Genomic_DNA"/>
</dbReference>
<dbReference type="RefSeq" id="XP_029762112.1">
    <property type="nucleotide sequence ID" value="XM_029905206.1"/>
</dbReference>
<evidence type="ECO:0000256" key="1">
    <source>
        <dbReference type="SAM" id="MobiDB-lite"/>
    </source>
</evidence>
<feature type="compositionally biased region" description="Basic and acidic residues" evidence="1">
    <location>
        <begin position="9"/>
        <end position="20"/>
    </location>
</feature>
<dbReference type="Proteomes" id="UP000030706">
    <property type="component" value="Unassembled WGS sequence"/>
</dbReference>
<sequence length="52" mass="5635">MPITLSPPKKHEERFSKSGADKAVSLASIRPKQSFGHGVACNDGPQRIAFKL</sequence>
<evidence type="ECO:0000313" key="3">
    <source>
        <dbReference type="Proteomes" id="UP000030706"/>
    </source>
</evidence>
<proteinExistence type="predicted"/>
<dbReference type="GeneID" id="40747512"/>
<reference evidence="2 3" key="1">
    <citation type="journal article" date="2014" name="BMC Genomics">
        <title>Genome sequencing of four Aureobasidium pullulans varieties: biotechnological potential, stress tolerance, and description of new species.</title>
        <authorList>
            <person name="Gostin Ar C."/>
            <person name="Ohm R.A."/>
            <person name="Kogej T."/>
            <person name="Sonjak S."/>
            <person name="Turk M."/>
            <person name="Zajc J."/>
            <person name="Zalar P."/>
            <person name="Grube M."/>
            <person name="Sun H."/>
            <person name="Han J."/>
            <person name="Sharma A."/>
            <person name="Chiniquy J."/>
            <person name="Ngan C.Y."/>
            <person name="Lipzen A."/>
            <person name="Barry K."/>
            <person name="Grigoriev I.V."/>
            <person name="Gunde-Cimerman N."/>
        </authorList>
    </citation>
    <scope>NUCLEOTIDE SEQUENCE [LARGE SCALE GENOMIC DNA]</scope>
    <source>
        <strain evidence="2 3">EXF-150</strain>
    </source>
</reference>
<organism evidence="2 3">
    <name type="scientific">Aureobasidium pullulans EXF-150</name>
    <dbReference type="NCBI Taxonomy" id="1043002"/>
    <lineage>
        <taxon>Eukaryota</taxon>
        <taxon>Fungi</taxon>
        <taxon>Dikarya</taxon>
        <taxon>Ascomycota</taxon>
        <taxon>Pezizomycotina</taxon>
        <taxon>Dothideomycetes</taxon>
        <taxon>Dothideomycetidae</taxon>
        <taxon>Dothideales</taxon>
        <taxon>Saccotheciaceae</taxon>
        <taxon>Aureobasidium</taxon>
    </lineage>
</organism>
<protein>
    <submittedName>
        <fullName evidence="2">Uncharacterized protein</fullName>
    </submittedName>
</protein>
<evidence type="ECO:0000313" key="2">
    <source>
        <dbReference type="EMBL" id="KEQ85925.1"/>
    </source>
</evidence>
<name>A0A074XK82_AURPU</name>